<proteinExistence type="predicted"/>
<protein>
    <recommendedName>
        <fullName evidence="4">Lipoprotein</fullName>
    </recommendedName>
</protein>
<dbReference type="AlphaFoldDB" id="A0A6L9S1W4"/>
<dbReference type="RefSeq" id="WP_163733516.1">
    <property type="nucleotide sequence ID" value="NZ_JAAGOA010000003.1"/>
</dbReference>
<evidence type="ECO:0000313" key="3">
    <source>
        <dbReference type="Proteomes" id="UP000475214"/>
    </source>
</evidence>
<gene>
    <name evidence="2" type="ORF">G1H10_04820</name>
</gene>
<dbReference type="EMBL" id="JAAGOA010000003">
    <property type="protein sequence ID" value="NED99484.1"/>
    <property type="molecule type" value="Genomic_DNA"/>
</dbReference>
<sequence length="137" mass="14605">MTTMTRFAALVGTATLALPLVACGDDSDNASTGDYCELVQEMQDSFASSDNASPEQIEGAVGTFRNIADAAPGDIAPEWQTLADWVEAYSEIDSSDPEAWAEVENDEELVQLRADAEPASTSVEEHVQAECDITLGE</sequence>
<evidence type="ECO:0000256" key="1">
    <source>
        <dbReference type="SAM" id="SignalP"/>
    </source>
</evidence>
<dbReference type="Proteomes" id="UP000475214">
    <property type="component" value="Unassembled WGS sequence"/>
</dbReference>
<organism evidence="2 3">
    <name type="scientific">Phytoactinopolyspora halotolerans</name>
    <dbReference type="NCBI Taxonomy" id="1981512"/>
    <lineage>
        <taxon>Bacteria</taxon>
        <taxon>Bacillati</taxon>
        <taxon>Actinomycetota</taxon>
        <taxon>Actinomycetes</taxon>
        <taxon>Jiangellales</taxon>
        <taxon>Jiangellaceae</taxon>
        <taxon>Phytoactinopolyspora</taxon>
    </lineage>
</organism>
<name>A0A6L9S1W4_9ACTN</name>
<accession>A0A6L9S1W4</accession>
<reference evidence="2 3" key="1">
    <citation type="submission" date="2020-02" db="EMBL/GenBank/DDBJ databases">
        <authorList>
            <person name="Li X.-J."/>
            <person name="Han X.-M."/>
        </authorList>
    </citation>
    <scope>NUCLEOTIDE SEQUENCE [LARGE SCALE GENOMIC DNA]</scope>
    <source>
        <strain evidence="2 3">CCTCC AB 2017055</strain>
    </source>
</reference>
<feature type="chain" id="PRO_5026802103" description="Lipoprotein" evidence="1">
    <location>
        <begin position="25"/>
        <end position="137"/>
    </location>
</feature>
<feature type="signal peptide" evidence="1">
    <location>
        <begin position="1"/>
        <end position="24"/>
    </location>
</feature>
<comment type="caution">
    <text evidence="2">The sequence shown here is derived from an EMBL/GenBank/DDBJ whole genome shotgun (WGS) entry which is preliminary data.</text>
</comment>
<keyword evidence="3" id="KW-1185">Reference proteome</keyword>
<keyword evidence="1" id="KW-0732">Signal</keyword>
<evidence type="ECO:0008006" key="4">
    <source>
        <dbReference type="Google" id="ProtNLM"/>
    </source>
</evidence>
<evidence type="ECO:0000313" key="2">
    <source>
        <dbReference type="EMBL" id="NED99484.1"/>
    </source>
</evidence>